<dbReference type="OrthoDB" id="8010691at2"/>
<dbReference type="eggNOG" id="COG1404">
    <property type="taxonomic scope" value="Bacteria"/>
</dbReference>
<dbReference type="Gene3D" id="2.60.120.1290">
    <property type="match status" value="1"/>
</dbReference>
<accession>S9QIL9</accession>
<dbReference type="STRING" id="1123237.Salmuc_05572"/>
<feature type="domain" description="Peptidase S8/S53" evidence="1">
    <location>
        <begin position="149"/>
        <end position="634"/>
    </location>
</feature>
<organism evidence="2 3">
    <name type="scientific">Salipiger mucosus DSM 16094</name>
    <dbReference type="NCBI Taxonomy" id="1123237"/>
    <lineage>
        <taxon>Bacteria</taxon>
        <taxon>Pseudomonadati</taxon>
        <taxon>Pseudomonadota</taxon>
        <taxon>Alphaproteobacteria</taxon>
        <taxon>Rhodobacterales</taxon>
        <taxon>Roseobacteraceae</taxon>
        <taxon>Salipiger</taxon>
    </lineage>
</organism>
<sequence>MPQPTWTAPEPGDFRDAYLDFGWMMRQRRQPAPGRDVFEPAFVRLKGDDLPAARAALLDLVRDGAGDSPLRMEPFERAVLEARCTPGADPDEGLPDEYALYRRLGTPDAAHADLFEVLDTGRPVALRPDDVPRAQPSTRQAAAAHKVQPIVAIIDDGIAFLNARFRSAPTRTRLHAVWLQALERAGPAQGAHLGEVLEAAEIDAMLARGAALDETGVYAETNARLIRHDARRSTGHGTSHGTHMLDLAAGADPADPEDPARDWPLLAVQLPPQAVADTSGTRFESYMVQALRWILRRAQEIDPRAPVIVNISMGILAGPKDGTRFAEYQIAREAANWERVKGQPVRVVHAFGNNHEDRLVARFDYAKAESRSATDQSITWAVQPGDQTESYVEIRTAPGQSSEALDIAVTTPEGLSSDFVPLPAGQWRSLQLAGETVGRLYHVPERRLDDQTVQRAHYVMALGPTESCHGEPLAPAGRWGLACRYRGAAPMTVHLQVQRDDAPAGARAEARQSYFDSPEAYGWSALHADYSALQADSPIRHEGAHSALVTAPARQVFSAGAARVDTEAADFPPSDYSAAGADWSVPGPTVGTVADRSRVLPGRVASGTLSGSVRTVGGTSAAAARLTRALALSAARITHVGGRGTQLDDFDWDRVGRIPVPEGRAARLRDWIVWS</sequence>
<dbReference type="InterPro" id="IPR000209">
    <property type="entry name" value="Peptidase_S8/S53_dom"/>
</dbReference>
<dbReference type="AlphaFoldDB" id="S9QIL9"/>
<evidence type="ECO:0000313" key="3">
    <source>
        <dbReference type="Proteomes" id="UP000015347"/>
    </source>
</evidence>
<dbReference type="InterPro" id="IPR036852">
    <property type="entry name" value="Peptidase_S8/S53_dom_sf"/>
</dbReference>
<dbReference type="Proteomes" id="UP000015347">
    <property type="component" value="Unassembled WGS sequence"/>
</dbReference>
<keyword evidence="3" id="KW-1185">Reference proteome</keyword>
<dbReference type="EMBL" id="APVH01000035">
    <property type="protein sequence ID" value="EPX79632.1"/>
    <property type="molecule type" value="Genomic_DNA"/>
</dbReference>
<dbReference type="RefSeq" id="WP_020038526.1">
    <property type="nucleotide sequence ID" value="NZ_KE557278.1"/>
</dbReference>
<dbReference type="GO" id="GO:0006508">
    <property type="term" value="P:proteolysis"/>
    <property type="evidence" value="ECO:0007669"/>
    <property type="project" value="InterPro"/>
</dbReference>
<reference evidence="3" key="1">
    <citation type="journal article" date="2014" name="Stand. Genomic Sci.">
        <title>Genome sequence of the exopolysaccharide-producing Salipiger mucosus type strain (DSM 16094(T)), a moderately halophilic member of the Roseobacter clade.</title>
        <authorList>
            <person name="Riedel T."/>
            <person name="Spring S."/>
            <person name="Fiebig A."/>
            <person name="Petersen J."/>
            <person name="Kyrpides N.C."/>
            <person name="Goker M."/>
            <person name="Klenk H.P."/>
        </authorList>
    </citation>
    <scope>NUCLEOTIDE SEQUENCE [LARGE SCALE GENOMIC DNA]</scope>
    <source>
        <strain evidence="3">DSM 16094</strain>
    </source>
</reference>
<dbReference type="SUPFAM" id="SSF52743">
    <property type="entry name" value="Subtilisin-like"/>
    <property type="match status" value="1"/>
</dbReference>
<comment type="caution">
    <text evidence="2">The sequence shown here is derived from an EMBL/GenBank/DDBJ whole genome shotgun (WGS) entry which is preliminary data.</text>
</comment>
<dbReference type="GO" id="GO:0004252">
    <property type="term" value="F:serine-type endopeptidase activity"/>
    <property type="evidence" value="ECO:0007669"/>
    <property type="project" value="InterPro"/>
</dbReference>
<dbReference type="Gene3D" id="3.40.50.200">
    <property type="entry name" value="Peptidase S8/S53 domain"/>
    <property type="match status" value="1"/>
</dbReference>
<dbReference type="Pfam" id="PF00082">
    <property type="entry name" value="Peptidase_S8"/>
    <property type="match status" value="1"/>
</dbReference>
<evidence type="ECO:0000313" key="2">
    <source>
        <dbReference type="EMBL" id="EPX79632.1"/>
    </source>
</evidence>
<name>S9QIL9_9RHOB</name>
<proteinExistence type="predicted"/>
<evidence type="ECO:0000259" key="1">
    <source>
        <dbReference type="Pfam" id="PF00082"/>
    </source>
</evidence>
<protein>
    <recommendedName>
        <fullName evidence="1">Peptidase S8/S53 domain-containing protein</fullName>
    </recommendedName>
</protein>
<dbReference type="HOGENOM" id="CLU_407030_0_0_5"/>
<gene>
    <name evidence="2" type="ORF">Salmuc_05572</name>
</gene>